<name>A0A508WYJ4_9HYPH</name>
<dbReference type="EMBL" id="CABFNB010000103">
    <property type="protein sequence ID" value="VTZ62236.1"/>
    <property type="molecule type" value="Genomic_DNA"/>
</dbReference>
<dbReference type="AlphaFoldDB" id="A0A508WYJ4"/>
<proteinExistence type="predicted"/>
<dbReference type="Proteomes" id="UP000507954">
    <property type="component" value="Unassembled WGS sequence"/>
</dbReference>
<evidence type="ECO:0000256" key="1">
    <source>
        <dbReference type="SAM" id="MobiDB-lite"/>
    </source>
</evidence>
<feature type="region of interest" description="Disordered" evidence="1">
    <location>
        <begin position="122"/>
        <end position="153"/>
    </location>
</feature>
<protein>
    <submittedName>
        <fullName evidence="2">Uncharacterized protein</fullName>
    </submittedName>
</protein>
<reference evidence="2" key="1">
    <citation type="submission" date="2019-06" db="EMBL/GenBank/DDBJ databases">
        <authorList>
            <person name="Le Quere A."/>
            <person name="Colella S."/>
        </authorList>
    </citation>
    <scope>NUCLEOTIDE SEQUENCE</scope>
    <source>
        <strain evidence="2">EmedicaeMD41</strain>
    </source>
</reference>
<evidence type="ECO:0000313" key="2">
    <source>
        <dbReference type="EMBL" id="VTZ62236.1"/>
    </source>
</evidence>
<accession>A0A508WYJ4</accession>
<sequence length="153" mass="16495">MLRFMCSRNSSAVISRTSDTVRSVCLRATVASSSSVRPMMQKPVQHIPVPSRTSLSVISSSPSERNTLARLAGPHRDPFDCHEIFDWKVAATGSVQARSINSGTRITEDRITSSGTLGGLAAMKRAAASPQRPTTAPSKRRRFISVAPPSRST</sequence>
<organism evidence="2">
    <name type="scientific">Sinorhizobium medicae</name>
    <dbReference type="NCBI Taxonomy" id="110321"/>
    <lineage>
        <taxon>Bacteria</taxon>
        <taxon>Pseudomonadati</taxon>
        <taxon>Pseudomonadota</taxon>
        <taxon>Alphaproteobacteria</taxon>
        <taxon>Hyphomicrobiales</taxon>
        <taxon>Rhizobiaceae</taxon>
        <taxon>Sinorhizobium/Ensifer group</taxon>
        <taxon>Sinorhizobium</taxon>
    </lineage>
</organism>
<gene>
    <name evidence="2" type="ORF">EMEDMD4_370100</name>
</gene>